<dbReference type="Proteomes" id="UP000555836">
    <property type="component" value="Unassembled WGS sequence"/>
</dbReference>
<organism evidence="1 2">
    <name type="scientific">Vibrio parahaemolyticus</name>
    <dbReference type="NCBI Taxonomy" id="670"/>
    <lineage>
        <taxon>Bacteria</taxon>
        <taxon>Pseudomonadati</taxon>
        <taxon>Pseudomonadota</taxon>
        <taxon>Gammaproteobacteria</taxon>
        <taxon>Vibrionales</taxon>
        <taxon>Vibrionaceae</taxon>
        <taxon>Vibrio</taxon>
    </lineage>
</organism>
<sequence>APRWFDPVRFIIQSVWLLCFRQNVNTAWSKKTSSLAMTLAEQIRNAFYLPFELVAKGVRWLEQTANNIKDPQVRERIKASKS</sequence>
<evidence type="ECO:0000313" key="1">
    <source>
        <dbReference type="EMBL" id="NMU26435.1"/>
    </source>
</evidence>
<dbReference type="AlphaFoldDB" id="A0A7Y0X5Y6"/>
<protein>
    <submittedName>
        <fullName evidence="1">UDP-forming cellulose synthase catalytic subunit</fullName>
    </submittedName>
</protein>
<dbReference type="EMBL" id="JABCLD010001118">
    <property type="protein sequence ID" value="NMU26435.1"/>
    <property type="molecule type" value="Genomic_DNA"/>
</dbReference>
<accession>A0A7Y0X5Y6</accession>
<proteinExistence type="predicted"/>
<feature type="non-terminal residue" evidence="1">
    <location>
        <position position="82"/>
    </location>
</feature>
<evidence type="ECO:0000313" key="2">
    <source>
        <dbReference type="Proteomes" id="UP000555836"/>
    </source>
</evidence>
<gene>
    <name evidence="1" type="ORF">HKB21_12470</name>
</gene>
<feature type="non-terminal residue" evidence="1">
    <location>
        <position position="1"/>
    </location>
</feature>
<name>A0A7Y0X5Y6_VIBPH</name>
<comment type="caution">
    <text evidence="1">The sequence shown here is derived from an EMBL/GenBank/DDBJ whole genome shotgun (WGS) entry which is preliminary data.</text>
</comment>
<reference evidence="1 2" key="1">
    <citation type="submission" date="2020-04" db="EMBL/GenBank/DDBJ databases">
        <title>Whole-genome sequencing of Vibrio spp. from China reveals different genetic environments of blaCTX-M-14 among diverse lineages.</title>
        <authorList>
            <person name="Zheng Z."/>
            <person name="Ye L."/>
            <person name="Chen S."/>
        </authorList>
    </citation>
    <scope>NUCLEOTIDE SEQUENCE [LARGE SCALE GENOMIC DNA]</scope>
    <source>
        <strain evidence="1 2">Vb0574</strain>
    </source>
</reference>